<proteinExistence type="predicted"/>
<gene>
    <name evidence="1" type="ORF">ESCAB7627_2008</name>
</gene>
<dbReference type="EMBL" id="ABKX01000009">
    <property type="protein sequence ID" value="EDS90861.1"/>
    <property type="molecule type" value="Genomic_DNA"/>
</dbReference>
<evidence type="ECO:0000313" key="2">
    <source>
        <dbReference type="Proteomes" id="UP000003042"/>
    </source>
</evidence>
<accession>A0ABC9NKY5</accession>
<evidence type="ECO:0000313" key="1">
    <source>
        <dbReference type="EMBL" id="EDS90861.1"/>
    </source>
</evidence>
<name>A0ABC9NKY5_ESCAT</name>
<sequence>MCIATTPVVTVINSGIVFCRASPVFSRLSDSQGWQKAGRVGFTTQTYGSAKAGFAPA</sequence>
<dbReference type="RefSeq" id="WP_002462351.1">
    <property type="nucleotide sequence ID" value="NZ_CH991859.1"/>
</dbReference>
<dbReference type="Proteomes" id="UP000003042">
    <property type="component" value="Unassembled WGS sequence"/>
</dbReference>
<organism evidence="1 2">
    <name type="scientific">Escherichia albertii (strain TW07627)</name>
    <dbReference type="NCBI Taxonomy" id="502347"/>
    <lineage>
        <taxon>Bacteria</taxon>
        <taxon>Pseudomonadati</taxon>
        <taxon>Pseudomonadota</taxon>
        <taxon>Gammaproteobacteria</taxon>
        <taxon>Enterobacterales</taxon>
        <taxon>Enterobacteriaceae</taxon>
        <taxon>Escherichia</taxon>
    </lineage>
</organism>
<comment type="caution">
    <text evidence="1">The sequence shown here is derived from an EMBL/GenBank/DDBJ whole genome shotgun (WGS) entry which is preliminary data.</text>
</comment>
<dbReference type="AlphaFoldDB" id="A0ABC9NKY5"/>
<reference evidence="1 2" key="1">
    <citation type="submission" date="2008-02" db="EMBL/GenBank/DDBJ databases">
        <title>Annotation of Escherichia albertii TW07627.</title>
        <authorList>
            <person name="Sutton G."/>
            <person name="Whittam T.S."/>
            <person name="Sebastian Y."/>
        </authorList>
    </citation>
    <scope>NUCLEOTIDE SEQUENCE [LARGE SCALE GENOMIC DNA]</scope>
    <source>
        <strain evidence="1 2">TW07627</strain>
    </source>
</reference>
<protein>
    <submittedName>
        <fullName evidence="1">Uncharacterized protein</fullName>
    </submittedName>
</protein>